<keyword evidence="1" id="KW-0031">Aminopeptidase</keyword>
<evidence type="ECO:0000313" key="2">
    <source>
        <dbReference type="Proteomes" id="UP000244223"/>
    </source>
</evidence>
<reference evidence="1 2" key="1">
    <citation type="submission" date="2018-04" db="EMBL/GenBank/DDBJ databases">
        <title>Genomic Encyclopedia of Archaeal and Bacterial Type Strains, Phase II (KMG-II): from individual species to whole genera.</title>
        <authorList>
            <person name="Goeker M."/>
        </authorList>
    </citation>
    <scope>NUCLEOTIDE SEQUENCE [LARGE SCALE GENOMIC DNA]</scope>
    <source>
        <strain evidence="1 2">DSM 5822</strain>
    </source>
</reference>
<evidence type="ECO:0000313" key="1">
    <source>
        <dbReference type="EMBL" id="PTQ87892.1"/>
    </source>
</evidence>
<dbReference type="RefSeq" id="WP_107866657.1">
    <property type="nucleotide sequence ID" value="NZ_QAON01000016.1"/>
</dbReference>
<keyword evidence="1" id="KW-0645">Protease</keyword>
<dbReference type="Proteomes" id="UP000244223">
    <property type="component" value="Unassembled WGS sequence"/>
</dbReference>
<proteinExistence type="predicted"/>
<dbReference type="InterPro" id="IPR014553">
    <property type="entry name" value="Aminopept"/>
</dbReference>
<keyword evidence="1" id="KW-0378">Hydrolase</keyword>
<accession>A0A2T5IVG8</accession>
<dbReference type="PIRSF" id="PIRSF029285">
    <property type="entry name" value="Aminopept"/>
    <property type="match status" value="1"/>
</dbReference>
<organism evidence="1 2">
    <name type="scientific">Agitococcus lubricus</name>
    <dbReference type="NCBI Taxonomy" id="1077255"/>
    <lineage>
        <taxon>Bacteria</taxon>
        <taxon>Pseudomonadati</taxon>
        <taxon>Pseudomonadota</taxon>
        <taxon>Gammaproteobacteria</taxon>
        <taxon>Moraxellales</taxon>
        <taxon>Moraxellaceae</taxon>
        <taxon>Agitococcus</taxon>
    </lineage>
</organism>
<dbReference type="AlphaFoldDB" id="A0A2T5IVG8"/>
<dbReference type="OrthoDB" id="357991at2"/>
<dbReference type="Pfam" id="PF10023">
    <property type="entry name" value="Aminopep"/>
    <property type="match status" value="1"/>
</dbReference>
<sequence length="350" mass="40663">MSASSSLSRPWRTLLFVVLAISLSACQSINYYQHAVKGQWQMISQRQSIDKLLIQTPSPQLQHKLQTIQKIRDFAQQLALPTRGQYDTYVDIKRPYAMWSLSATPELSLQLKTWCYWFFGCLSYRSYFDVQLAQADEQRLISQGYETYISNVSAFSTLGMFRDSVLSSQLQKSELELAELIFHELAHQVVYADNDPVFNESFAEVVAMEGLKRFLADKPALYAQHQRHKYKQQQFVTLVLDYRRQLAKLYQSDLTADSKRQHKQELLQQLRQGYEQLKGTQWQGYTGYDAWFTTLNNPKLNSVAIYNALIPALTALLAAEDYDLVKFYQRCQRLAALPKKQRDYILNLSI</sequence>
<protein>
    <submittedName>
        <fullName evidence="1">Putative aminopeptidase</fullName>
    </submittedName>
</protein>
<gene>
    <name evidence="1" type="ORF">C8N29_11658</name>
</gene>
<dbReference type="GO" id="GO:0004177">
    <property type="term" value="F:aminopeptidase activity"/>
    <property type="evidence" value="ECO:0007669"/>
    <property type="project" value="UniProtKB-KW"/>
</dbReference>
<keyword evidence="2" id="KW-1185">Reference proteome</keyword>
<dbReference type="EMBL" id="QAON01000016">
    <property type="protein sequence ID" value="PTQ87892.1"/>
    <property type="molecule type" value="Genomic_DNA"/>
</dbReference>
<comment type="caution">
    <text evidence="1">The sequence shown here is derived from an EMBL/GenBank/DDBJ whole genome shotgun (WGS) entry which is preliminary data.</text>
</comment>
<name>A0A2T5IVG8_9GAMM</name>